<name>A0A972JHI4_9FLAO</name>
<feature type="transmembrane region" description="Helical" evidence="2">
    <location>
        <begin position="6"/>
        <end position="23"/>
    </location>
</feature>
<keyword evidence="2" id="KW-0472">Membrane</keyword>
<dbReference type="Proteomes" id="UP000712080">
    <property type="component" value="Unassembled WGS sequence"/>
</dbReference>
<dbReference type="RefSeq" id="WP_169526170.1">
    <property type="nucleotide sequence ID" value="NZ_JAAMPU010000099.1"/>
</dbReference>
<reference evidence="3" key="1">
    <citation type="submission" date="2020-02" db="EMBL/GenBank/DDBJ databases">
        <title>Flavobacterium sp. genome.</title>
        <authorList>
            <person name="Jung H.S."/>
            <person name="Baek J.H."/>
            <person name="Jeon C.O."/>
        </authorList>
    </citation>
    <scope>NUCLEOTIDE SEQUENCE</scope>
    <source>
        <strain evidence="3">SE-s28</strain>
    </source>
</reference>
<dbReference type="EMBL" id="JAAMPU010000099">
    <property type="protein sequence ID" value="NMH27163.1"/>
    <property type="molecule type" value="Genomic_DNA"/>
</dbReference>
<evidence type="ECO:0000313" key="4">
    <source>
        <dbReference type="Proteomes" id="UP000712080"/>
    </source>
</evidence>
<evidence type="ECO:0000256" key="2">
    <source>
        <dbReference type="SAM" id="Phobius"/>
    </source>
</evidence>
<gene>
    <name evidence="3" type="ORF">G6047_03890</name>
</gene>
<dbReference type="AlphaFoldDB" id="A0A972JHI4"/>
<sequence length="56" mass="6688">MTYQYILFMIVIAIGAGYARKYGRKAQEDIRKYEENKTSDDTKKERLPDDPERRSK</sequence>
<protein>
    <submittedName>
        <fullName evidence="3">Uncharacterized protein</fullName>
    </submittedName>
</protein>
<evidence type="ECO:0000313" key="3">
    <source>
        <dbReference type="EMBL" id="NMH27163.1"/>
    </source>
</evidence>
<comment type="caution">
    <text evidence="3">The sequence shown here is derived from an EMBL/GenBank/DDBJ whole genome shotgun (WGS) entry which is preliminary data.</text>
</comment>
<evidence type="ECO:0000256" key="1">
    <source>
        <dbReference type="SAM" id="MobiDB-lite"/>
    </source>
</evidence>
<keyword evidence="2" id="KW-1133">Transmembrane helix</keyword>
<proteinExistence type="predicted"/>
<accession>A0A972JHI4</accession>
<organism evidence="3 4">
    <name type="scientific">Flavobacterium silvaticum</name>
    <dbReference type="NCBI Taxonomy" id="1852020"/>
    <lineage>
        <taxon>Bacteria</taxon>
        <taxon>Pseudomonadati</taxon>
        <taxon>Bacteroidota</taxon>
        <taxon>Flavobacteriia</taxon>
        <taxon>Flavobacteriales</taxon>
        <taxon>Flavobacteriaceae</taxon>
        <taxon>Flavobacterium</taxon>
    </lineage>
</organism>
<feature type="region of interest" description="Disordered" evidence="1">
    <location>
        <begin position="31"/>
        <end position="56"/>
    </location>
</feature>
<keyword evidence="2" id="KW-0812">Transmembrane</keyword>
<keyword evidence="4" id="KW-1185">Reference proteome</keyword>